<name>A0A4Y2J6S5_ARAVE</name>
<dbReference type="Proteomes" id="UP000499080">
    <property type="component" value="Unassembled WGS sequence"/>
</dbReference>
<reference evidence="2 3" key="1">
    <citation type="journal article" date="2019" name="Sci. Rep.">
        <title>Orb-weaving spider Araneus ventricosus genome elucidates the spidroin gene catalogue.</title>
        <authorList>
            <person name="Kono N."/>
            <person name="Nakamura H."/>
            <person name="Ohtoshi R."/>
            <person name="Moran D.A.P."/>
            <person name="Shinohara A."/>
            <person name="Yoshida Y."/>
            <person name="Fujiwara M."/>
            <person name="Mori M."/>
            <person name="Tomita M."/>
            <person name="Arakawa K."/>
        </authorList>
    </citation>
    <scope>NUCLEOTIDE SEQUENCE [LARGE SCALE GENOMIC DNA]</scope>
</reference>
<organism evidence="2 3">
    <name type="scientific">Araneus ventricosus</name>
    <name type="common">Orbweaver spider</name>
    <name type="synonym">Epeira ventricosa</name>
    <dbReference type="NCBI Taxonomy" id="182803"/>
    <lineage>
        <taxon>Eukaryota</taxon>
        <taxon>Metazoa</taxon>
        <taxon>Ecdysozoa</taxon>
        <taxon>Arthropoda</taxon>
        <taxon>Chelicerata</taxon>
        <taxon>Arachnida</taxon>
        <taxon>Araneae</taxon>
        <taxon>Araneomorphae</taxon>
        <taxon>Entelegynae</taxon>
        <taxon>Araneoidea</taxon>
        <taxon>Araneidae</taxon>
        <taxon>Araneus</taxon>
    </lineage>
</organism>
<evidence type="ECO:0000313" key="2">
    <source>
        <dbReference type="EMBL" id="GBM85690.1"/>
    </source>
</evidence>
<comment type="caution">
    <text evidence="2">The sequence shown here is derived from an EMBL/GenBank/DDBJ whole genome shotgun (WGS) entry which is preliminary data.</text>
</comment>
<feature type="compositionally biased region" description="Basic and acidic residues" evidence="1">
    <location>
        <begin position="54"/>
        <end position="65"/>
    </location>
</feature>
<keyword evidence="3" id="KW-1185">Reference proteome</keyword>
<protein>
    <submittedName>
        <fullName evidence="2">Uncharacterized protein</fullName>
    </submittedName>
</protein>
<feature type="region of interest" description="Disordered" evidence="1">
    <location>
        <begin position="52"/>
        <end position="83"/>
    </location>
</feature>
<evidence type="ECO:0000256" key="1">
    <source>
        <dbReference type="SAM" id="MobiDB-lite"/>
    </source>
</evidence>
<dbReference type="EMBL" id="BGPR01003256">
    <property type="protein sequence ID" value="GBM85690.1"/>
    <property type="molecule type" value="Genomic_DNA"/>
</dbReference>
<evidence type="ECO:0000313" key="3">
    <source>
        <dbReference type="Proteomes" id="UP000499080"/>
    </source>
</evidence>
<proteinExistence type="predicted"/>
<sequence>MSVSQSYIHPCFSWNQWEKKSRRVAQEHPNRFVERSVSVDCKNQARTRFWQHVPEGRRVEEEKKSSSSGGGAPQGAHTERKQNKICHLPNLAGFPRQASWTCRRLFWLAPCERAKISGLRSRGGPLP</sequence>
<accession>A0A4Y2J6S5</accession>
<dbReference type="AlphaFoldDB" id="A0A4Y2J6S5"/>
<gene>
    <name evidence="2" type="ORF">AVEN_95199_1</name>
</gene>